<comment type="subcellular location">
    <subcellularLocation>
        <location evidence="1">Cell membrane</location>
        <topology evidence="1">Multi-pass membrane protein</topology>
    </subcellularLocation>
</comment>
<evidence type="ECO:0000256" key="4">
    <source>
        <dbReference type="ARBA" id="ARBA00022989"/>
    </source>
</evidence>
<dbReference type="Pfam" id="PF03706">
    <property type="entry name" value="LPG_synthase_TM"/>
    <property type="match status" value="1"/>
</dbReference>
<evidence type="ECO:0000256" key="6">
    <source>
        <dbReference type="SAM" id="Phobius"/>
    </source>
</evidence>
<dbReference type="InterPro" id="IPR022791">
    <property type="entry name" value="L-PG_synthase/AglD"/>
</dbReference>
<keyword evidence="3 6" id="KW-0812">Transmembrane</keyword>
<dbReference type="GO" id="GO:0005886">
    <property type="term" value="C:plasma membrane"/>
    <property type="evidence" value="ECO:0007669"/>
    <property type="project" value="UniProtKB-SubCell"/>
</dbReference>
<gene>
    <name evidence="7" type="ORF">OM075_01270</name>
</gene>
<feature type="transmembrane region" description="Helical" evidence="6">
    <location>
        <begin position="153"/>
        <end position="174"/>
    </location>
</feature>
<sequence>MRYLKIKQKIIGILILVSSYAYIVYRLSNININLSLVNINATKGFYILIFIILAFLNILTESVKWKILLSGIINVKLPDCIRMVFAGFSSGIFTPAKIGEPYGRIIPLPRKLWSKGTALNYFGGFLQNIVIFLTGSIFTYFAVNNNNFQYAILLKYTIVLLVVSVTIFYLLFVFRVRISTYISQYRILNSVTKSFGELRYIKPKKYINLFVLSLTRYFTYCTQLILLLYICSDSQFTISTLIIVPIYFMCITVIPSFLLADLGVRNSVALFLFSINFPNETSIILAVSMLWITNQVIPAIIGSYFIIKKDQ</sequence>
<protein>
    <submittedName>
        <fullName evidence="7">Flippase-like domain-containing protein</fullName>
    </submittedName>
</protein>
<dbReference type="AlphaFoldDB" id="A0AAE3SDP3"/>
<keyword evidence="4 6" id="KW-1133">Transmembrane helix</keyword>
<reference evidence="7" key="1">
    <citation type="submission" date="2022-10" db="EMBL/GenBank/DDBJ databases">
        <authorList>
            <person name="Yu W.X."/>
        </authorList>
    </citation>
    <scope>NUCLEOTIDE SEQUENCE</scope>
    <source>
        <strain evidence="7">AAT</strain>
    </source>
</reference>
<organism evidence="7 8">
    <name type="scientific">Plebeiibacterium sediminum</name>
    <dbReference type="NCBI Taxonomy" id="2992112"/>
    <lineage>
        <taxon>Bacteria</taxon>
        <taxon>Pseudomonadati</taxon>
        <taxon>Bacteroidota</taxon>
        <taxon>Bacteroidia</taxon>
        <taxon>Marinilabiliales</taxon>
        <taxon>Marinilabiliaceae</taxon>
        <taxon>Plebeiibacterium</taxon>
    </lineage>
</organism>
<feature type="transmembrane region" description="Helical" evidence="6">
    <location>
        <begin position="236"/>
        <end position="262"/>
    </location>
</feature>
<feature type="transmembrane region" description="Helical" evidence="6">
    <location>
        <begin position="283"/>
        <end position="307"/>
    </location>
</feature>
<comment type="caution">
    <text evidence="7">The sequence shown here is derived from an EMBL/GenBank/DDBJ whole genome shotgun (WGS) entry which is preliminary data.</text>
</comment>
<dbReference type="Proteomes" id="UP001209229">
    <property type="component" value="Unassembled WGS sequence"/>
</dbReference>
<keyword evidence="8" id="KW-1185">Reference proteome</keyword>
<feature type="transmembrane region" description="Helical" evidence="6">
    <location>
        <begin position="206"/>
        <end position="230"/>
    </location>
</feature>
<name>A0AAE3SDP3_9BACT</name>
<feature type="transmembrane region" description="Helical" evidence="6">
    <location>
        <begin position="45"/>
        <end position="63"/>
    </location>
</feature>
<proteinExistence type="predicted"/>
<evidence type="ECO:0000256" key="3">
    <source>
        <dbReference type="ARBA" id="ARBA00022692"/>
    </source>
</evidence>
<evidence type="ECO:0000313" key="7">
    <source>
        <dbReference type="EMBL" id="MCW3785072.1"/>
    </source>
</evidence>
<evidence type="ECO:0000256" key="2">
    <source>
        <dbReference type="ARBA" id="ARBA00022475"/>
    </source>
</evidence>
<accession>A0AAE3SDP3</accession>
<evidence type="ECO:0000313" key="8">
    <source>
        <dbReference type="Proteomes" id="UP001209229"/>
    </source>
</evidence>
<keyword evidence="2" id="KW-1003">Cell membrane</keyword>
<evidence type="ECO:0000256" key="1">
    <source>
        <dbReference type="ARBA" id="ARBA00004651"/>
    </source>
</evidence>
<evidence type="ECO:0000256" key="5">
    <source>
        <dbReference type="ARBA" id="ARBA00023136"/>
    </source>
</evidence>
<feature type="transmembrane region" description="Helical" evidence="6">
    <location>
        <begin position="118"/>
        <end position="141"/>
    </location>
</feature>
<dbReference type="RefSeq" id="WP_301188643.1">
    <property type="nucleotide sequence ID" value="NZ_JAPDPJ010000001.1"/>
</dbReference>
<keyword evidence="5 6" id="KW-0472">Membrane</keyword>
<dbReference type="EMBL" id="JAPDPJ010000001">
    <property type="protein sequence ID" value="MCW3785072.1"/>
    <property type="molecule type" value="Genomic_DNA"/>
</dbReference>